<gene>
    <name evidence="1" type="ORF">BANT918_02373</name>
</gene>
<dbReference type="EMBL" id="FXZD01000007">
    <property type="protein sequence ID" value="SMX97932.1"/>
    <property type="molecule type" value="Genomic_DNA"/>
</dbReference>
<accession>A0A2H1KFJ2</accession>
<proteinExistence type="predicted"/>
<evidence type="ECO:0000313" key="2">
    <source>
        <dbReference type="Proteomes" id="UP000234433"/>
    </source>
</evidence>
<protein>
    <submittedName>
        <fullName evidence="1">Uncharacterized protein</fullName>
    </submittedName>
</protein>
<evidence type="ECO:0000313" key="1">
    <source>
        <dbReference type="EMBL" id="SMX97932.1"/>
    </source>
</evidence>
<dbReference type="Proteomes" id="UP000234433">
    <property type="component" value="Unassembled WGS sequence"/>
</dbReference>
<reference evidence="1 2" key="1">
    <citation type="submission" date="2017-03" db="EMBL/GenBank/DDBJ databases">
        <authorList>
            <person name="Afonso C.L."/>
            <person name="Miller P.J."/>
            <person name="Scott M.A."/>
            <person name="Spackman E."/>
            <person name="Goraichik I."/>
            <person name="Dimitrov K.M."/>
            <person name="Suarez D.L."/>
            <person name="Swayne D.E."/>
        </authorList>
    </citation>
    <scope>NUCLEOTIDE SEQUENCE [LARGE SCALE GENOMIC DNA]</scope>
    <source>
        <strain evidence="1 2">CNRZ 918</strain>
    </source>
</reference>
<organism evidence="1 2">
    <name type="scientific">Brevibacterium antiquum CNRZ 918</name>
    <dbReference type="NCBI Taxonomy" id="1255637"/>
    <lineage>
        <taxon>Bacteria</taxon>
        <taxon>Bacillati</taxon>
        <taxon>Actinomycetota</taxon>
        <taxon>Actinomycetes</taxon>
        <taxon>Micrococcales</taxon>
        <taxon>Brevibacteriaceae</taxon>
        <taxon>Brevibacterium</taxon>
    </lineage>
</organism>
<name>A0A2H1KFJ2_9MICO</name>
<dbReference type="RefSeq" id="WP_267892102.1">
    <property type="nucleotide sequence ID" value="NZ_FXZD01000007.1"/>
</dbReference>
<dbReference type="AlphaFoldDB" id="A0A2H1KFJ2"/>
<sequence length="42" mass="4666">MNDDAMIFAAVKMIESVRDDEEAITLCHSLLDLALRIGDTND</sequence>